<dbReference type="Proteomes" id="UP001374535">
    <property type="component" value="Chromosome 3"/>
</dbReference>
<keyword evidence="3" id="KW-1185">Reference proteome</keyword>
<evidence type="ECO:0000313" key="3">
    <source>
        <dbReference type="Proteomes" id="UP001374535"/>
    </source>
</evidence>
<name>A0AAQ3NX98_VIGMU</name>
<reference evidence="2 3" key="1">
    <citation type="journal article" date="2023" name="Life. Sci Alliance">
        <title>Evolutionary insights into 3D genome organization and epigenetic landscape of Vigna mungo.</title>
        <authorList>
            <person name="Junaid A."/>
            <person name="Singh B."/>
            <person name="Bhatia S."/>
        </authorList>
    </citation>
    <scope>NUCLEOTIDE SEQUENCE [LARGE SCALE GENOMIC DNA]</scope>
    <source>
        <strain evidence="2">Urdbean</strain>
    </source>
</reference>
<feature type="region of interest" description="Disordered" evidence="1">
    <location>
        <begin position="1"/>
        <end position="21"/>
    </location>
</feature>
<protein>
    <submittedName>
        <fullName evidence="2">Uncharacterized protein</fullName>
    </submittedName>
</protein>
<evidence type="ECO:0000256" key="1">
    <source>
        <dbReference type="SAM" id="MobiDB-lite"/>
    </source>
</evidence>
<gene>
    <name evidence="2" type="ORF">V8G54_010552</name>
</gene>
<dbReference type="AlphaFoldDB" id="A0AAQ3NX98"/>
<organism evidence="2 3">
    <name type="scientific">Vigna mungo</name>
    <name type="common">Black gram</name>
    <name type="synonym">Phaseolus mungo</name>
    <dbReference type="NCBI Taxonomy" id="3915"/>
    <lineage>
        <taxon>Eukaryota</taxon>
        <taxon>Viridiplantae</taxon>
        <taxon>Streptophyta</taxon>
        <taxon>Embryophyta</taxon>
        <taxon>Tracheophyta</taxon>
        <taxon>Spermatophyta</taxon>
        <taxon>Magnoliopsida</taxon>
        <taxon>eudicotyledons</taxon>
        <taxon>Gunneridae</taxon>
        <taxon>Pentapetalae</taxon>
        <taxon>rosids</taxon>
        <taxon>fabids</taxon>
        <taxon>Fabales</taxon>
        <taxon>Fabaceae</taxon>
        <taxon>Papilionoideae</taxon>
        <taxon>50 kb inversion clade</taxon>
        <taxon>NPAAA clade</taxon>
        <taxon>indigoferoid/millettioid clade</taxon>
        <taxon>Phaseoleae</taxon>
        <taxon>Vigna</taxon>
    </lineage>
</organism>
<dbReference type="EMBL" id="CP144698">
    <property type="protein sequence ID" value="WVZ17570.1"/>
    <property type="molecule type" value="Genomic_DNA"/>
</dbReference>
<evidence type="ECO:0000313" key="2">
    <source>
        <dbReference type="EMBL" id="WVZ17570.1"/>
    </source>
</evidence>
<accession>A0AAQ3NX98</accession>
<proteinExistence type="predicted"/>
<sequence length="287" mass="32397">MEGSEVEKKKGKKKMKDVHGQWRKKSELGKMSHLRLMRRCHVADSFPPKVRVSQLQNGQGLSLRGHENWRFYQELSWKCDSGIHNGNAMAAERRTPWHYDLVDGDTCGENGFRAFAGCARMMNSRGRRCNLGARKEGLEAGFGKRDSRVTDRHGTLTLKCAIEQSSNDNYGKKGGESNSNYVVPLVNSSPFSNSSCITHLNKRIPDTIIKAHVLSAIPLLPPSTHVTLLRDDIWFPCYPMFHSRAKVHGSGAIGLLCYAIWEFENWKFFWVLLCLNSKEEDGVLTAA</sequence>